<dbReference type="SMART" id="SM00360">
    <property type="entry name" value="RRM"/>
    <property type="match status" value="1"/>
</dbReference>
<dbReference type="VEuPathDB" id="PlasmoDB:C922_00793"/>
<protein>
    <recommendedName>
        <fullName evidence="7">RRM domain-containing protein</fullName>
    </recommendedName>
</protein>
<keyword evidence="3 6" id="KW-0694">RNA-binding</keyword>
<dbReference type="EMBL" id="KI965461">
    <property type="protein sequence ID" value="EUD69101.1"/>
    <property type="molecule type" value="Genomic_DNA"/>
</dbReference>
<keyword evidence="9" id="KW-1185">Reference proteome</keyword>
<name>W7AUL2_9APIC</name>
<dbReference type="OrthoDB" id="275748at2759"/>
<proteinExistence type="predicted"/>
<dbReference type="PROSITE" id="PS50102">
    <property type="entry name" value="RRM"/>
    <property type="match status" value="1"/>
</dbReference>
<evidence type="ECO:0000259" key="7">
    <source>
        <dbReference type="PROSITE" id="PS50102"/>
    </source>
</evidence>
<dbReference type="GeneID" id="20036067"/>
<dbReference type="AlphaFoldDB" id="W7AUL2"/>
<dbReference type="InterPro" id="IPR000504">
    <property type="entry name" value="RRM_dom"/>
</dbReference>
<feature type="domain" description="RRM" evidence="7">
    <location>
        <begin position="76"/>
        <end position="153"/>
    </location>
</feature>
<keyword evidence="5" id="KW-0539">Nucleus</keyword>
<evidence type="ECO:0000256" key="2">
    <source>
        <dbReference type="ARBA" id="ARBA00022664"/>
    </source>
</evidence>
<dbReference type="GO" id="GO:0003723">
    <property type="term" value="F:RNA binding"/>
    <property type="evidence" value="ECO:0007669"/>
    <property type="project" value="UniProtKB-UniRule"/>
</dbReference>
<keyword evidence="2" id="KW-0507">mRNA processing</keyword>
<evidence type="ECO:0000313" key="8">
    <source>
        <dbReference type="EMBL" id="EUD69101.1"/>
    </source>
</evidence>
<evidence type="ECO:0000256" key="5">
    <source>
        <dbReference type="ARBA" id="ARBA00023242"/>
    </source>
</evidence>
<organism evidence="8 9">
    <name type="scientific">Plasmodium inui San Antonio 1</name>
    <dbReference type="NCBI Taxonomy" id="1237626"/>
    <lineage>
        <taxon>Eukaryota</taxon>
        <taxon>Sar</taxon>
        <taxon>Alveolata</taxon>
        <taxon>Apicomplexa</taxon>
        <taxon>Aconoidasida</taxon>
        <taxon>Haemosporida</taxon>
        <taxon>Plasmodiidae</taxon>
        <taxon>Plasmodium</taxon>
        <taxon>Plasmodium (Plasmodium)</taxon>
    </lineage>
</organism>
<dbReference type="RefSeq" id="XP_008814627.1">
    <property type="nucleotide sequence ID" value="XM_008816405.1"/>
</dbReference>
<evidence type="ECO:0000256" key="1">
    <source>
        <dbReference type="ARBA" id="ARBA00004123"/>
    </source>
</evidence>
<dbReference type="SUPFAM" id="SSF54928">
    <property type="entry name" value="RNA-binding domain, RBD"/>
    <property type="match status" value="1"/>
</dbReference>
<dbReference type="InterPro" id="IPR035979">
    <property type="entry name" value="RBD_domain_sf"/>
</dbReference>
<dbReference type="GO" id="GO:0008380">
    <property type="term" value="P:RNA splicing"/>
    <property type="evidence" value="ECO:0007669"/>
    <property type="project" value="UniProtKB-KW"/>
</dbReference>
<dbReference type="Gene3D" id="3.30.70.330">
    <property type="match status" value="1"/>
</dbReference>
<gene>
    <name evidence="8" type="ORF">C922_00793</name>
</gene>
<dbReference type="InterPro" id="IPR012677">
    <property type="entry name" value="Nucleotide-bd_a/b_plait_sf"/>
</dbReference>
<evidence type="ECO:0000256" key="4">
    <source>
        <dbReference type="ARBA" id="ARBA00023187"/>
    </source>
</evidence>
<evidence type="ECO:0000256" key="6">
    <source>
        <dbReference type="PROSITE-ProRule" id="PRU00176"/>
    </source>
</evidence>
<dbReference type="Proteomes" id="UP000030640">
    <property type="component" value="Unassembled WGS sequence"/>
</dbReference>
<comment type="subcellular location">
    <subcellularLocation>
        <location evidence="1">Nucleus</location>
    </subcellularLocation>
</comment>
<reference evidence="8 9" key="1">
    <citation type="submission" date="2013-02" db="EMBL/GenBank/DDBJ databases">
        <title>The Genome Sequence of Plasmodium inui San Antonio 1.</title>
        <authorList>
            <consortium name="The Broad Institute Genome Sequencing Platform"/>
            <consortium name="The Broad Institute Genome Sequencing Center for Infectious Disease"/>
            <person name="Neafsey D."/>
            <person name="Cheeseman I."/>
            <person name="Volkman S."/>
            <person name="Adams J."/>
            <person name="Walker B."/>
            <person name="Young S.K."/>
            <person name="Zeng Q."/>
            <person name="Gargeya S."/>
            <person name="Fitzgerald M."/>
            <person name="Haas B."/>
            <person name="Abouelleil A."/>
            <person name="Alvarado L."/>
            <person name="Arachchi H.M."/>
            <person name="Berlin A.M."/>
            <person name="Chapman S.B."/>
            <person name="Dewar J."/>
            <person name="Goldberg J."/>
            <person name="Griggs A."/>
            <person name="Gujja S."/>
            <person name="Hansen M."/>
            <person name="Howarth C."/>
            <person name="Imamovic A."/>
            <person name="Larimer J."/>
            <person name="McCowan C."/>
            <person name="Murphy C."/>
            <person name="Neiman D."/>
            <person name="Pearson M."/>
            <person name="Priest M."/>
            <person name="Roberts A."/>
            <person name="Saif S."/>
            <person name="Shea T."/>
            <person name="Sisk P."/>
            <person name="Sykes S."/>
            <person name="Wortman J."/>
            <person name="Nusbaum C."/>
            <person name="Birren B."/>
        </authorList>
    </citation>
    <scope>NUCLEOTIDE SEQUENCE [LARGE SCALE GENOMIC DNA]</scope>
    <source>
        <strain evidence="8 9">San Antonio 1</strain>
    </source>
</reference>
<evidence type="ECO:0000313" key="9">
    <source>
        <dbReference type="Proteomes" id="UP000030640"/>
    </source>
</evidence>
<dbReference type="CDD" id="cd12241">
    <property type="entry name" value="RRM_SF3B14"/>
    <property type="match status" value="1"/>
</dbReference>
<sequence>MHNVTPPHQCLEEAYVYPRRSVGSFTSGESNFTTLEKEQKGESLNCEKGSQLFSGSEREKNPSHTCNIYNCNDHFSDFYSGSINLPYKISADELYDIFGKYGTVRQIRKGNAEGTKGTSFVVYDDIYDAKNALDHLSGFNVAGRYLVVLYYDPVKAQRKKELQEKLKNEQEGKK</sequence>
<dbReference type="GO" id="GO:0005634">
    <property type="term" value="C:nucleus"/>
    <property type="evidence" value="ECO:0007669"/>
    <property type="project" value="UniProtKB-SubCell"/>
</dbReference>
<dbReference type="InterPro" id="IPR034150">
    <property type="entry name" value="SF3B6_RRM"/>
</dbReference>
<accession>W7AUL2</accession>
<dbReference type="GO" id="GO:0006397">
    <property type="term" value="P:mRNA processing"/>
    <property type="evidence" value="ECO:0007669"/>
    <property type="project" value="UniProtKB-KW"/>
</dbReference>
<evidence type="ECO:0000256" key="3">
    <source>
        <dbReference type="ARBA" id="ARBA00022884"/>
    </source>
</evidence>
<keyword evidence="4" id="KW-0508">mRNA splicing</keyword>
<dbReference type="Pfam" id="PF00076">
    <property type="entry name" value="RRM_1"/>
    <property type="match status" value="1"/>
</dbReference>